<dbReference type="EMBL" id="SEOQ01000271">
    <property type="protein sequence ID" value="TFY66183.1"/>
    <property type="molecule type" value="Genomic_DNA"/>
</dbReference>
<evidence type="ECO:0000313" key="5">
    <source>
        <dbReference type="Proteomes" id="UP000298327"/>
    </source>
</evidence>
<dbReference type="InterPro" id="IPR043145">
    <property type="entry name" value="Znf_ZZ_sf"/>
</dbReference>
<keyword evidence="1" id="KW-0479">Metal-binding</keyword>
<evidence type="ECO:0000256" key="1">
    <source>
        <dbReference type="ARBA" id="ARBA00022723"/>
    </source>
</evidence>
<dbReference type="OrthoDB" id="2122982at2759"/>
<organism evidence="4 5">
    <name type="scientific">Dentipellis fragilis</name>
    <dbReference type="NCBI Taxonomy" id="205917"/>
    <lineage>
        <taxon>Eukaryota</taxon>
        <taxon>Fungi</taxon>
        <taxon>Dikarya</taxon>
        <taxon>Basidiomycota</taxon>
        <taxon>Agaricomycotina</taxon>
        <taxon>Agaricomycetes</taxon>
        <taxon>Russulales</taxon>
        <taxon>Hericiaceae</taxon>
        <taxon>Dentipellis</taxon>
    </lineage>
</organism>
<proteinExistence type="predicted"/>
<evidence type="ECO:0000256" key="2">
    <source>
        <dbReference type="ARBA" id="ARBA00022771"/>
    </source>
</evidence>
<comment type="caution">
    <text evidence="4">The sequence shown here is derived from an EMBL/GenBank/DDBJ whole genome shotgun (WGS) entry which is preliminary data.</text>
</comment>
<accession>A0A4Y9YWZ2</accession>
<keyword evidence="3" id="KW-0862">Zinc</keyword>
<keyword evidence="2" id="KW-0863">Zinc-finger</keyword>
<evidence type="ECO:0008006" key="6">
    <source>
        <dbReference type="Google" id="ProtNLM"/>
    </source>
</evidence>
<dbReference type="STRING" id="205917.A0A4Y9YWZ2"/>
<reference evidence="4 5" key="1">
    <citation type="submission" date="2019-02" db="EMBL/GenBank/DDBJ databases">
        <title>Genome sequencing of the rare red list fungi Dentipellis fragilis.</title>
        <authorList>
            <person name="Buettner E."/>
            <person name="Kellner H."/>
        </authorList>
    </citation>
    <scope>NUCLEOTIDE SEQUENCE [LARGE SCALE GENOMIC DNA]</scope>
    <source>
        <strain evidence="4 5">DSM 105465</strain>
    </source>
</reference>
<keyword evidence="5" id="KW-1185">Reference proteome</keyword>
<sequence>MRLDELEEAEHLDFVTDPEDLGYCLAILQFIRLRQILHNNILCDSCDADPIRTTKMICLECSRGVAVEFCVDCFDQSVRIDTDDVKTHHVSAHAVLQLRSIIPTRYMYSTLKKARSILSQAQSQLRPLGGEGLKVPTTSERPKSTRLPHVKIRMRKESLWSWAHPLVLVHSPQDEVLEFSIEDKLQSLENTLQLLGHKIEGVESMITTCFQEMERLVLGLVDTSSRGQTGQWHP</sequence>
<gene>
    <name evidence="4" type="ORF">EVG20_g4906</name>
</gene>
<dbReference type="GO" id="GO:0008270">
    <property type="term" value="F:zinc ion binding"/>
    <property type="evidence" value="ECO:0007669"/>
    <property type="project" value="UniProtKB-KW"/>
</dbReference>
<dbReference type="Gene3D" id="3.30.60.90">
    <property type="match status" value="1"/>
</dbReference>
<dbReference type="Proteomes" id="UP000298327">
    <property type="component" value="Unassembled WGS sequence"/>
</dbReference>
<dbReference type="SUPFAM" id="SSF57850">
    <property type="entry name" value="RING/U-box"/>
    <property type="match status" value="1"/>
</dbReference>
<evidence type="ECO:0000256" key="3">
    <source>
        <dbReference type="ARBA" id="ARBA00022833"/>
    </source>
</evidence>
<evidence type="ECO:0000313" key="4">
    <source>
        <dbReference type="EMBL" id="TFY66183.1"/>
    </source>
</evidence>
<name>A0A4Y9YWZ2_9AGAM</name>
<protein>
    <recommendedName>
        <fullName evidence="6">ZZ-type domain-containing protein</fullName>
    </recommendedName>
</protein>
<dbReference type="AlphaFoldDB" id="A0A4Y9YWZ2"/>